<name>A0ABT3GCL9_9BACT</name>
<proteinExistence type="predicted"/>
<dbReference type="EMBL" id="JAPDDT010000001">
    <property type="protein sequence ID" value="MCW1921377.1"/>
    <property type="molecule type" value="Genomic_DNA"/>
</dbReference>
<comment type="caution">
    <text evidence="1">The sequence shown here is derived from an EMBL/GenBank/DDBJ whole genome shotgun (WGS) entry which is preliminary data.</text>
</comment>
<accession>A0ABT3GCL9</accession>
<dbReference type="Proteomes" id="UP001320876">
    <property type="component" value="Unassembled WGS sequence"/>
</dbReference>
<keyword evidence="2" id="KW-1185">Reference proteome</keyword>
<evidence type="ECO:0008006" key="3">
    <source>
        <dbReference type="Google" id="ProtNLM"/>
    </source>
</evidence>
<evidence type="ECO:0000313" key="2">
    <source>
        <dbReference type="Proteomes" id="UP001320876"/>
    </source>
</evidence>
<dbReference type="RefSeq" id="WP_264485486.1">
    <property type="nucleotide sequence ID" value="NZ_JAPDDT010000001.1"/>
</dbReference>
<organism evidence="1 2">
    <name type="scientific">Luteolibacter arcticus</name>
    <dbReference type="NCBI Taxonomy" id="1581411"/>
    <lineage>
        <taxon>Bacteria</taxon>
        <taxon>Pseudomonadati</taxon>
        <taxon>Verrucomicrobiota</taxon>
        <taxon>Verrucomicrobiia</taxon>
        <taxon>Verrucomicrobiales</taxon>
        <taxon>Verrucomicrobiaceae</taxon>
        <taxon>Luteolibacter</taxon>
    </lineage>
</organism>
<sequence length="1095" mass="117775">MSLSLMVLLTVLAIGLLSLSTIGMRSASHGEAMAVARSNARMALALAIGELQKQTGPDQRITTTADQLAEGGDGDTSAAAEGRRHWTGVYDAWDTSSTTRPTPTFRRWLVSGDPANLSSIEEAKGTSSNGTTELVGEGTLGAAIDHRVVAPLVIGEKSGGIQGRHAWWVGDQGVKAALAHPELTEPADLAATRQTLLSSPRNAVEWASTADSKPFAALTGNDARSTKVTGWQQAAFLADKPQSPRPLFHDLAASSSGLLTNVRGGGFRKDLSFHLEKPQSSAPQNALYTVGGQKGINEAELWLYYNSWKEFKTGTRAAYTTGGSIGNKTPYLQVAENLSSLNTDPENLFKQPTYINVQTVLSFHARSVKNAAGQTVNRLALVVDPIVALWNPLDVPVVVTPAYNSVKFWQLPYDLKITRPSGAMTVSLKNIVGSHNYLTLTVGKAKPLAMRPGEVVLISQGPNTAIKNFNPGLNYIDGEAGWNNGGGIAIDIKDSTGKFIETAGSETIRYEVTPNSEQSQGTATWFLTANDWFYKEDRTSLGESAGLGGVMIDGKDGLPAERITAAQKPEFFSKIQPSDTRPLTFSQLAGRKEPIMVFSYGVKTELGADRTGRFLTRFNPKAPRIDFQTLTSDEMEVMPYEVHIEPLNSWKNRNFEVSLNGGGYFGGGWTRDIGTGSVTTHTIPREPIHSLAAFQHAFANGFTGSTSGLFSSTPLLPQISHAIGNSAAPSVIPAEKTSSSLGGPRPLADHSYLANQALWDDWFLSGIAPQTAPAFSNKRPQKQVATEFLNGEKPLPNSRYQPALAGQQPDEVLALLFSGNNPSAAAAQKIAALLSVDGMFNVNSTSVEAWKTLLGGLKQRPVSVRGSTGSEERKDSTDVPVVSLFGPEDKLADGEDADDILDAAQWTGRRELTEKEIDLLAQAIVREVRKRGPFLSLADFVNRRPGSDKSLARSGTIQSALDSKDVSINEAYNTGSRAANPGGQGRGYAFPEAENGPAAYGIPGVVKQADILTPIAPYLSARSDTFMIRAYGDCLDGEGKILARVWCEAEVQRGADFVDPADEPTKVIAQLQPVNQSFGRRYRVTSFRWLHRDEV</sequence>
<evidence type="ECO:0000313" key="1">
    <source>
        <dbReference type="EMBL" id="MCW1921377.1"/>
    </source>
</evidence>
<protein>
    <recommendedName>
        <fullName evidence="3">Tfp pilus assembly protein PilX</fullName>
    </recommendedName>
</protein>
<reference evidence="1 2" key="1">
    <citation type="submission" date="2022-10" db="EMBL/GenBank/DDBJ databases">
        <title>Luteolibacter arcticus strain CCTCC AB 2014275, whole genome shotgun sequencing project.</title>
        <authorList>
            <person name="Zhao G."/>
            <person name="Shen L."/>
        </authorList>
    </citation>
    <scope>NUCLEOTIDE SEQUENCE [LARGE SCALE GENOMIC DNA]</scope>
    <source>
        <strain evidence="1 2">CCTCC AB 2014275</strain>
    </source>
</reference>
<gene>
    <name evidence="1" type="ORF">OKA05_02360</name>
</gene>